<protein>
    <submittedName>
        <fullName evidence="2">Uncharacterized protein</fullName>
    </submittedName>
</protein>
<evidence type="ECO:0000313" key="2">
    <source>
        <dbReference type="EMBL" id="PZC70823.1"/>
    </source>
</evidence>
<reference evidence="2 3" key="1">
    <citation type="journal article" date="2017" name="BMC Biol.">
        <title>Genomic innovations, transcriptional plasticity and gene loss underlying the evolution and divergence of two highly polyphagous and invasive Helicoverpa pest species.</title>
        <authorList>
            <person name="Pearce S.L."/>
            <person name="Clarke D.F."/>
            <person name="East P.D."/>
            <person name="Elfekih S."/>
            <person name="Gordon K.H."/>
            <person name="Jermiin L.S."/>
            <person name="McGaughran A."/>
            <person name="Oakeshott J.G."/>
            <person name="Papanikolaou A."/>
            <person name="Perera O.P."/>
            <person name="Rane R.V."/>
            <person name="Richards S."/>
            <person name="Tay W.T."/>
            <person name="Walsh T.K."/>
            <person name="Anderson A."/>
            <person name="Anderson C.J."/>
            <person name="Asgari S."/>
            <person name="Board P.G."/>
            <person name="Bretschneider A."/>
            <person name="Campbell P.M."/>
            <person name="Chertemps T."/>
            <person name="Christeller J.T."/>
            <person name="Coppin C.W."/>
            <person name="Downes S.J."/>
            <person name="Duan G."/>
            <person name="Farnsworth C.A."/>
            <person name="Good R.T."/>
            <person name="Han L.B."/>
            <person name="Han Y.C."/>
            <person name="Hatje K."/>
            <person name="Horne I."/>
            <person name="Huang Y.P."/>
            <person name="Hughes D.S."/>
            <person name="Jacquin-Joly E."/>
            <person name="James W."/>
            <person name="Jhangiani S."/>
            <person name="Kollmar M."/>
            <person name="Kuwar S.S."/>
            <person name="Li S."/>
            <person name="Liu N.Y."/>
            <person name="Maibeche M.T."/>
            <person name="Miller J.R."/>
            <person name="Montagne N."/>
            <person name="Perry T."/>
            <person name="Qu J."/>
            <person name="Song S.V."/>
            <person name="Sutton G.G."/>
            <person name="Vogel H."/>
            <person name="Walenz B.P."/>
            <person name="Xu W."/>
            <person name="Zhang H.J."/>
            <person name="Zou Z."/>
            <person name="Batterham P."/>
            <person name="Edwards O.R."/>
            <person name="Feyereisen R."/>
            <person name="Gibbs R.A."/>
            <person name="Heckel D.G."/>
            <person name="McGrath A."/>
            <person name="Robin C."/>
            <person name="Scherer S.E."/>
            <person name="Worley K.C."/>
            <person name="Wu Y.D."/>
        </authorList>
    </citation>
    <scope>NUCLEOTIDE SEQUENCE [LARGE SCALE GENOMIC DNA]</scope>
    <source>
        <strain evidence="2">Harm_GR_Male_#8</strain>
        <tissue evidence="2">Whole organism</tissue>
    </source>
</reference>
<sequence>MSCFYDCFQGKQLQQGFNSLQKLRKSVSGALGAALGSRRFDLEHEPMLEEPEQNWFLTKSAPNSLSNPLLFQQPARAKGSDEDAIKEESLPASEKEELGTWRAGTSYLSWGGHVMYLPPAPAAEQPLSMLGPIDRPVRSKSSGCLEASARAARAGLCAEMRERERSASPDLARALPARVLPANTGRITKTLCFSEIKEVPL</sequence>
<gene>
    <name evidence="2" type="primary">HaOG214826</name>
    <name evidence="2" type="ORF">B5X24_HaOG214826</name>
</gene>
<dbReference type="EMBL" id="KZ150451">
    <property type="protein sequence ID" value="PZC70823.1"/>
    <property type="molecule type" value="Genomic_DNA"/>
</dbReference>
<accession>A0A2W1BGN1</accession>
<proteinExistence type="predicted"/>
<evidence type="ECO:0000256" key="1">
    <source>
        <dbReference type="SAM" id="MobiDB-lite"/>
    </source>
</evidence>
<feature type="region of interest" description="Disordered" evidence="1">
    <location>
        <begin position="75"/>
        <end position="96"/>
    </location>
</feature>
<dbReference type="AlphaFoldDB" id="A0A2W1BGN1"/>
<dbReference type="Proteomes" id="UP000249218">
    <property type="component" value="Unassembled WGS sequence"/>
</dbReference>
<name>A0A2W1BGN1_HELAM</name>
<dbReference type="OrthoDB" id="5917823at2759"/>
<keyword evidence="3" id="KW-1185">Reference proteome</keyword>
<organism evidence="2 3">
    <name type="scientific">Helicoverpa armigera</name>
    <name type="common">Cotton bollworm</name>
    <name type="synonym">Heliothis armigera</name>
    <dbReference type="NCBI Taxonomy" id="29058"/>
    <lineage>
        <taxon>Eukaryota</taxon>
        <taxon>Metazoa</taxon>
        <taxon>Ecdysozoa</taxon>
        <taxon>Arthropoda</taxon>
        <taxon>Hexapoda</taxon>
        <taxon>Insecta</taxon>
        <taxon>Pterygota</taxon>
        <taxon>Neoptera</taxon>
        <taxon>Endopterygota</taxon>
        <taxon>Lepidoptera</taxon>
        <taxon>Glossata</taxon>
        <taxon>Ditrysia</taxon>
        <taxon>Noctuoidea</taxon>
        <taxon>Noctuidae</taxon>
        <taxon>Heliothinae</taxon>
        <taxon>Helicoverpa</taxon>
    </lineage>
</organism>
<evidence type="ECO:0000313" key="3">
    <source>
        <dbReference type="Proteomes" id="UP000249218"/>
    </source>
</evidence>
<feature type="compositionally biased region" description="Basic and acidic residues" evidence="1">
    <location>
        <begin position="78"/>
        <end position="96"/>
    </location>
</feature>